<feature type="region of interest" description="Disordered" evidence="1">
    <location>
        <begin position="1"/>
        <end position="29"/>
    </location>
</feature>
<evidence type="ECO:0008006" key="4">
    <source>
        <dbReference type="Google" id="ProtNLM"/>
    </source>
</evidence>
<proteinExistence type="predicted"/>
<dbReference type="EMBL" id="BTSX01000005">
    <property type="protein sequence ID" value="GMS99166.1"/>
    <property type="molecule type" value="Genomic_DNA"/>
</dbReference>
<dbReference type="InterPro" id="IPR046347">
    <property type="entry name" value="bZIP_sf"/>
</dbReference>
<dbReference type="Proteomes" id="UP001432027">
    <property type="component" value="Unassembled WGS sequence"/>
</dbReference>
<dbReference type="AlphaFoldDB" id="A0AAV5TXH0"/>
<name>A0AAV5TXH0_9BILA</name>
<organism evidence="2 3">
    <name type="scientific">Pristionchus entomophagus</name>
    <dbReference type="NCBI Taxonomy" id="358040"/>
    <lineage>
        <taxon>Eukaryota</taxon>
        <taxon>Metazoa</taxon>
        <taxon>Ecdysozoa</taxon>
        <taxon>Nematoda</taxon>
        <taxon>Chromadorea</taxon>
        <taxon>Rhabditida</taxon>
        <taxon>Rhabditina</taxon>
        <taxon>Diplogasteromorpha</taxon>
        <taxon>Diplogasteroidea</taxon>
        <taxon>Neodiplogasteridae</taxon>
        <taxon>Pristionchus</taxon>
    </lineage>
</organism>
<keyword evidence="3" id="KW-1185">Reference proteome</keyword>
<protein>
    <recommendedName>
        <fullName evidence="4">BZIP domain-containing protein</fullName>
    </recommendedName>
</protein>
<dbReference type="SUPFAM" id="SSF57959">
    <property type="entry name" value="Leucine zipper domain"/>
    <property type="match status" value="1"/>
</dbReference>
<reference evidence="2" key="1">
    <citation type="submission" date="2023-10" db="EMBL/GenBank/DDBJ databases">
        <title>Genome assembly of Pristionchus species.</title>
        <authorList>
            <person name="Yoshida K."/>
            <person name="Sommer R.J."/>
        </authorList>
    </citation>
    <scope>NUCLEOTIDE SEQUENCE</scope>
    <source>
        <strain evidence="2">RS0144</strain>
    </source>
</reference>
<evidence type="ECO:0000256" key="1">
    <source>
        <dbReference type="SAM" id="MobiDB-lite"/>
    </source>
</evidence>
<dbReference type="GO" id="GO:0003700">
    <property type="term" value="F:DNA-binding transcription factor activity"/>
    <property type="evidence" value="ECO:0007669"/>
    <property type="project" value="InterPro"/>
</dbReference>
<dbReference type="Gene3D" id="1.20.5.170">
    <property type="match status" value="1"/>
</dbReference>
<evidence type="ECO:0000313" key="3">
    <source>
        <dbReference type="Proteomes" id="UP001432027"/>
    </source>
</evidence>
<comment type="caution">
    <text evidence="2">The sequence shown here is derived from an EMBL/GenBank/DDBJ whole genome shotgun (WGS) entry which is preliminary data.</text>
</comment>
<evidence type="ECO:0000313" key="2">
    <source>
        <dbReference type="EMBL" id="GMS99166.1"/>
    </source>
</evidence>
<gene>
    <name evidence="2" type="ORF">PENTCL1PPCAC_21341</name>
</gene>
<dbReference type="CDD" id="cd14686">
    <property type="entry name" value="bZIP"/>
    <property type="match status" value="1"/>
</dbReference>
<sequence>MVKGRKCPTPLDPEERESYKTKRAKNNQAALKHRERARQSLIEGYKMKEERDRLTVVLEHAKLHLSELKKEKQLLLDFLLTHDCVSSKLFSASNLQKCAFRVVLPETNRIQRAPSSISPTNSTIHEPILSSRTHLPAPQMININTNNWMPNIPVGEVPGLLLPDYSSPQFHSSTRPSSVSSLSPYDPIVEIAQHGGNLPFFELLKTLAYSEHQPISNYLNFTNTRLHC</sequence>
<accession>A0AAV5TXH0</accession>